<protein>
    <submittedName>
        <fullName evidence="2">TonB C-terminal domain-containing protein</fullName>
    </submittedName>
</protein>
<dbReference type="AlphaFoldDB" id="A0AAU7E9M9"/>
<accession>A0AAU7E9M9</accession>
<dbReference type="EMBL" id="CP155620">
    <property type="protein sequence ID" value="XBJ29387.1"/>
    <property type="molecule type" value="Genomic_DNA"/>
</dbReference>
<reference evidence="2" key="1">
    <citation type="submission" date="2024-05" db="EMBL/GenBank/DDBJ databases">
        <title>Campylobacter coli isolated from environmental waters in Slovenia.</title>
        <authorList>
            <person name="Zautner A.E."/>
            <person name="Bunk B."/>
            <person name="Riedel T."/>
            <person name="Sproeer C."/>
        </authorList>
    </citation>
    <scope>NUCLEOTIDE SEQUENCE</scope>
    <source>
        <strain evidence="2">CCS1377</strain>
    </source>
</reference>
<keyword evidence="1" id="KW-0472">Membrane</keyword>
<dbReference type="SUPFAM" id="SSF74653">
    <property type="entry name" value="TolA/TonB C-terminal domain"/>
    <property type="match status" value="1"/>
</dbReference>
<gene>
    <name evidence="2" type="ORF">AAH949_00680</name>
</gene>
<feature type="transmembrane region" description="Helical" evidence="1">
    <location>
        <begin position="12"/>
        <end position="31"/>
    </location>
</feature>
<dbReference type="Pfam" id="PF13103">
    <property type="entry name" value="TonB_2"/>
    <property type="match status" value="1"/>
</dbReference>
<name>A0AAU7E9M9_9BACT</name>
<keyword evidence="1" id="KW-1133">Transmembrane helix</keyword>
<dbReference type="RefSeq" id="WP_348518672.1">
    <property type="nucleotide sequence ID" value="NZ_CP155620.1"/>
</dbReference>
<organism evidence="2">
    <name type="scientific">Campylobacter sp. CCS1377</name>
    <dbReference type="NCBI Taxonomy" id="3158229"/>
    <lineage>
        <taxon>Bacteria</taxon>
        <taxon>Pseudomonadati</taxon>
        <taxon>Campylobacterota</taxon>
        <taxon>Epsilonproteobacteria</taxon>
        <taxon>Campylobacterales</taxon>
        <taxon>Campylobacteraceae</taxon>
        <taxon>Campylobacter</taxon>
    </lineage>
</organism>
<proteinExistence type="predicted"/>
<evidence type="ECO:0000256" key="1">
    <source>
        <dbReference type="SAM" id="Phobius"/>
    </source>
</evidence>
<sequence>MNDYQGLGDVKSFILAFFIYIALVAFVIFRLSIFKDQAIRYTDIKESFIDIQFGESTTVIPKKNTSPTPVNSEIKSVKVEKKTIQQAVKTQDKEIKNDYNALFSNIKEIPPETSDKVQSSAKTVEQNSAPSTAASDLLKQLDQNLIQEQAQVNGQTTNLQMTGIYDEFLGTLRRILEERWRLYEAEGNFEAQVTFFVDSNGKFGYTSVSKTYDEKFDAKVLEFLDNLTGKYIALPPKNETYNGNLNLSDKIKIGE</sequence>
<keyword evidence="1" id="KW-0812">Transmembrane</keyword>
<evidence type="ECO:0000313" key="2">
    <source>
        <dbReference type="EMBL" id="XBJ29387.1"/>
    </source>
</evidence>